<dbReference type="Proteomes" id="UP000290189">
    <property type="component" value="Unassembled WGS sequence"/>
</dbReference>
<dbReference type="Proteomes" id="UP000039324">
    <property type="component" value="Unassembled WGS sequence"/>
</dbReference>
<reference evidence="2 4" key="2">
    <citation type="submission" date="2018-03" db="EMBL/GenBank/DDBJ databases">
        <authorList>
            <person name="Fogelqvist J."/>
        </authorList>
    </citation>
    <scope>NUCLEOTIDE SEQUENCE [LARGE SCALE GENOMIC DNA]</scope>
</reference>
<reference evidence="1 3" key="1">
    <citation type="submission" date="2015-02" db="EMBL/GenBank/DDBJ databases">
        <authorList>
            <person name="Chooi Y.-H."/>
        </authorList>
    </citation>
    <scope>NUCLEOTIDE SEQUENCE [LARGE SCALE GENOMIC DNA]</scope>
    <source>
        <strain evidence="1">E3</strain>
    </source>
</reference>
<evidence type="ECO:0000313" key="2">
    <source>
        <dbReference type="EMBL" id="SPQ94963.1"/>
    </source>
</evidence>
<evidence type="ECO:0000313" key="4">
    <source>
        <dbReference type="Proteomes" id="UP000290189"/>
    </source>
</evidence>
<sequence>MATAVITKCKDGRSEKEVTQAAGADVRLFGSSILVKRGSGQAEALSQQVQLGREAVKRLDPMHKPIEEQSAQLDALHRTLRAKLAIARWLRLLDDAEIDAMDTT</sequence>
<gene>
    <name evidence="1" type="ORF">PBRA_002824</name>
    <name evidence="2" type="ORF">PLBR_LOCUS2178</name>
</gene>
<dbReference type="AlphaFoldDB" id="A0A0G4J5Q4"/>
<keyword evidence="2" id="KW-0496">Mitochondrion</keyword>
<dbReference type="EMBL" id="CDSF01000133">
    <property type="protein sequence ID" value="CEP02857.1"/>
    <property type="molecule type" value="Genomic_DNA"/>
</dbReference>
<accession>A0A0G4J5Q4</accession>
<proteinExistence type="predicted"/>
<protein>
    <submittedName>
        <fullName evidence="1">Uncharacterized protein</fullName>
    </submittedName>
</protein>
<dbReference type="EMBL" id="OVEO01000003">
    <property type="protein sequence ID" value="SPQ94963.1"/>
    <property type="molecule type" value="Genomic_DNA"/>
</dbReference>
<organism evidence="1 3">
    <name type="scientific">Plasmodiophora brassicae</name>
    <name type="common">Clubroot disease agent</name>
    <dbReference type="NCBI Taxonomy" id="37360"/>
    <lineage>
        <taxon>Eukaryota</taxon>
        <taxon>Sar</taxon>
        <taxon>Rhizaria</taxon>
        <taxon>Endomyxa</taxon>
        <taxon>Phytomyxea</taxon>
        <taxon>Plasmodiophorida</taxon>
        <taxon>Plasmodiophoridae</taxon>
        <taxon>Plasmodiophora</taxon>
    </lineage>
</organism>
<keyword evidence="3" id="KW-1185">Reference proteome</keyword>
<evidence type="ECO:0000313" key="1">
    <source>
        <dbReference type="EMBL" id="CEP02857.1"/>
    </source>
</evidence>
<evidence type="ECO:0000313" key="3">
    <source>
        <dbReference type="Proteomes" id="UP000039324"/>
    </source>
</evidence>
<geneLocation type="mitochondrion" evidence="2"/>
<name>A0A0G4J5Q4_PLABS</name>